<name>A0A8C5NAI8_GOUWI</name>
<dbReference type="Ensembl" id="ENSGWIT00000044532.1">
    <property type="protein sequence ID" value="ENSGWIP00000041004.1"/>
    <property type="gene ID" value="ENSGWIG00000020664.1"/>
</dbReference>
<evidence type="ECO:0000256" key="1">
    <source>
        <dbReference type="ARBA" id="ARBA00005291"/>
    </source>
</evidence>
<dbReference type="GeneID" id="114471653"/>
<dbReference type="Pfam" id="PF07978">
    <property type="entry name" value="NIPSNAP"/>
    <property type="match status" value="2"/>
</dbReference>
<reference evidence="4" key="1">
    <citation type="submission" date="2020-06" db="EMBL/GenBank/DDBJ databases">
        <authorList>
            <consortium name="Wellcome Sanger Institute Data Sharing"/>
        </authorList>
    </citation>
    <scope>NUCLEOTIDE SEQUENCE [LARGE SCALE GENOMIC DNA]</scope>
</reference>
<dbReference type="Proteomes" id="UP000694680">
    <property type="component" value="Chromosome 10"/>
</dbReference>
<organism evidence="4 5">
    <name type="scientific">Gouania willdenowi</name>
    <name type="common">Blunt-snouted clingfish</name>
    <name type="synonym">Lepadogaster willdenowi</name>
    <dbReference type="NCBI Taxonomy" id="441366"/>
    <lineage>
        <taxon>Eukaryota</taxon>
        <taxon>Metazoa</taxon>
        <taxon>Chordata</taxon>
        <taxon>Craniata</taxon>
        <taxon>Vertebrata</taxon>
        <taxon>Euteleostomi</taxon>
        <taxon>Actinopterygii</taxon>
        <taxon>Neopterygii</taxon>
        <taxon>Teleostei</taxon>
        <taxon>Neoteleostei</taxon>
        <taxon>Acanthomorphata</taxon>
        <taxon>Ovalentaria</taxon>
        <taxon>Blenniimorphae</taxon>
        <taxon>Blenniiformes</taxon>
        <taxon>Gobiesocoidei</taxon>
        <taxon>Gobiesocidae</taxon>
        <taxon>Gobiesocinae</taxon>
        <taxon>Gouania</taxon>
    </lineage>
</organism>
<dbReference type="PANTHER" id="PTHR21017">
    <property type="entry name" value="NIPSNAP-RELATED"/>
    <property type="match status" value="1"/>
</dbReference>
<evidence type="ECO:0000313" key="4">
    <source>
        <dbReference type="Ensembl" id="ENSGWIP00000041004.1"/>
    </source>
</evidence>
<proteinExistence type="inferred from homology"/>
<keyword evidence="2" id="KW-0732">Signal</keyword>
<evidence type="ECO:0000259" key="3">
    <source>
        <dbReference type="Pfam" id="PF07978"/>
    </source>
</evidence>
<dbReference type="InterPro" id="IPR051557">
    <property type="entry name" value="NipSnap_domain"/>
</dbReference>
<dbReference type="GO" id="GO:0000423">
    <property type="term" value="P:mitophagy"/>
    <property type="evidence" value="ECO:0007669"/>
    <property type="project" value="UniProtKB-ARBA"/>
</dbReference>
<dbReference type="AlphaFoldDB" id="A0A8C5NAI8"/>
<dbReference type="InterPro" id="IPR011008">
    <property type="entry name" value="Dimeric_a/b-barrel"/>
</dbReference>
<dbReference type="Gene3D" id="3.30.70.100">
    <property type="match status" value="2"/>
</dbReference>
<evidence type="ECO:0000313" key="5">
    <source>
        <dbReference type="Proteomes" id="UP000694680"/>
    </source>
</evidence>
<feature type="domain" description="NIPSNAP" evidence="3">
    <location>
        <begin position="40"/>
        <end position="138"/>
    </location>
</feature>
<dbReference type="OrthoDB" id="10262843at2759"/>
<reference evidence="4" key="2">
    <citation type="submission" date="2025-08" db="UniProtKB">
        <authorList>
            <consortium name="Ensembl"/>
        </authorList>
    </citation>
    <scope>IDENTIFICATION</scope>
</reference>
<dbReference type="PANTHER" id="PTHR21017:SF19">
    <property type="entry name" value="PROTEIN NIPSNAP HOMOLOG 3B"/>
    <property type="match status" value="1"/>
</dbReference>
<protein>
    <submittedName>
        <fullName evidence="4">Protein NipSnap homolog 3A-like</fullName>
    </submittedName>
</protein>
<accession>A0A8C5NAI8</accession>
<sequence>MLKLSVLSRPILLLSQTSAAAQHRSLSSSSSAHTNSSPFYEFRTYNIKPEQNSAFLKLTNEKIHLRTAHSQLIGYWTVEYGGLNQVFHIWKYDSFSGRSSVRAALAVDPCWMSEYISKAIPMLTSQENAVTFLFPWSRLQAPPQEGGVFELTSYLMRGGGASVWGNALKAELTSHDALQQGRLLGAFHTEFGPMNTAHALWWFESADHRAKLQRRDGTVTDVLVHVDSQTTKLMFPCPFSPMK</sequence>
<dbReference type="GO" id="GO:0005739">
    <property type="term" value="C:mitochondrion"/>
    <property type="evidence" value="ECO:0007669"/>
    <property type="project" value="TreeGrafter"/>
</dbReference>
<feature type="signal peptide" evidence="2">
    <location>
        <begin position="1"/>
        <end position="21"/>
    </location>
</feature>
<dbReference type="RefSeq" id="XP_028316322.1">
    <property type="nucleotide sequence ID" value="XM_028460521.1"/>
</dbReference>
<dbReference type="SUPFAM" id="SSF54909">
    <property type="entry name" value="Dimeric alpha+beta barrel"/>
    <property type="match status" value="2"/>
</dbReference>
<evidence type="ECO:0000256" key="2">
    <source>
        <dbReference type="SAM" id="SignalP"/>
    </source>
</evidence>
<feature type="domain" description="NIPSNAP" evidence="3">
    <location>
        <begin position="149"/>
        <end position="240"/>
    </location>
</feature>
<comment type="similarity">
    <text evidence="1">Belongs to the NipSnap family.</text>
</comment>
<dbReference type="CTD" id="25934"/>
<dbReference type="InterPro" id="IPR012577">
    <property type="entry name" value="NIPSNAP"/>
</dbReference>
<keyword evidence="5" id="KW-1185">Reference proteome</keyword>
<reference evidence="4" key="3">
    <citation type="submission" date="2025-09" db="UniProtKB">
        <authorList>
            <consortium name="Ensembl"/>
        </authorList>
    </citation>
    <scope>IDENTIFICATION</scope>
</reference>
<feature type="chain" id="PRO_5034561814" evidence="2">
    <location>
        <begin position="22"/>
        <end position="243"/>
    </location>
</feature>
<gene>
    <name evidence="4" type="primary">nipsnap3a</name>
</gene>